<evidence type="ECO:0000256" key="2">
    <source>
        <dbReference type="ARBA" id="ARBA00023125"/>
    </source>
</evidence>
<gene>
    <name evidence="6" type="ORF">HMPREF1650_13310</name>
</gene>
<dbReference type="InterPro" id="IPR036271">
    <property type="entry name" value="Tet_transcr_reg_TetR-rel_C_sf"/>
</dbReference>
<dbReference type="PROSITE" id="PS50977">
    <property type="entry name" value="HTH_TETR_2"/>
    <property type="match status" value="1"/>
</dbReference>
<dbReference type="EMBL" id="JRNE01000088">
    <property type="protein sequence ID" value="KGF14922.1"/>
    <property type="molecule type" value="Genomic_DNA"/>
</dbReference>
<evidence type="ECO:0000256" key="3">
    <source>
        <dbReference type="ARBA" id="ARBA00023163"/>
    </source>
</evidence>
<keyword evidence="1" id="KW-0805">Transcription regulation</keyword>
<dbReference type="InterPro" id="IPR001647">
    <property type="entry name" value="HTH_TetR"/>
</dbReference>
<sequence length="188" mass="20902">MPRVSDEARASRRSEILEGARECFAKFGYDGATVSRLEAATGKSRGAIFHHFGSKEGLFLALAEEDADRMAEVTASSGLVEVMRDVVAHPDQHNWLGTRLEIVGRLRTDAEFRRQWLAHQEHLDGALQSRLADSAKSGSLRDDYSPEALRLLLELMLDGIIARVATGRSTEGMDEVLDLIEESVRRPR</sequence>
<dbReference type="RefSeq" id="WP_035124075.1">
    <property type="nucleotide sequence ID" value="NZ_JRNE01000088.1"/>
</dbReference>
<feature type="domain" description="HTH tetR-type" evidence="5">
    <location>
        <begin position="10"/>
        <end position="70"/>
    </location>
</feature>
<dbReference type="eggNOG" id="COG1309">
    <property type="taxonomic scope" value="Bacteria"/>
</dbReference>
<evidence type="ECO:0000313" key="7">
    <source>
        <dbReference type="Proteomes" id="UP000029548"/>
    </source>
</evidence>
<comment type="caution">
    <text evidence="6">The sequence shown here is derived from an EMBL/GenBank/DDBJ whole genome shotgun (WGS) entry which is preliminary data.</text>
</comment>
<dbReference type="PRINTS" id="PR00455">
    <property type="entry name" value="HTHTETR"/>
</dbReference>
<keyword evidence="2 4" id="KW-0238">DNA-binding</keyword>
<proteinExistence type="predicted"/>
<dbReference type="InterPro" id="IPR009057">
    <property type="entry name" value="Homeodomain-like_sf"/>
</dbReference>
<evidence type="ECO:0000256" key="1">
    <source>
        <dbReference type="ARBA" id="ARBA00023015"/>
    </source>
</evidence>
<keyword evidence="3" id="KW-0804">Transcription</keyword>
<dbReference type="Pfam" id="PF00440">
    <property type="entry name" value="TetR_N"/>
    <property type="match status" value="1"/>
</dbReference>
<dbReference type="Gene3D" id="1.10.357.10">
    <property type="entry name" value="Tetracycline Repressor, domain 2"/>
    <property type="match status" value="1"/>
</dbReference>
<feature type="DNA-binding region" description="H-T-H motif" evidence="4">
    <location>
        <begin position="33"/>
        <end position="52"/>
    </location>
</feature>
<dbReference type="SUPFAM" id="SSF48498">
    <property type="entry name" value="Tetracyclin repressor-like, C-terminal domain"/>
    <property type="match status" value="1"/>
</dbReference>
<organism evidence="6 7">
    <name type="scientific">Corynebacterium freneyi DNF00450</name>
    <dbReference type="NCBI Taxonomy" id="1287475"/>
    <lineage>
        <taxon>Bacteria</taxon>
        <taxon>Bacillati</taxon>
        <taxon>Actinomycetota</taxon>
        <taxon>Actinomycetes</taxon>
        <taxon>Mycobacteriales</taxon>
        <taxon>Corynebacteriaceae</taxon>
        <taxon>Corynebacterium</taxon>
    </lineage>
</organism>
<dbReference type="Proteomes" id="UP000029548">
    <property type="component" value="Unassembled WGS sequence"/>
</dbReference>
<dbReference type="PANTHER" id="PTHR47506:SF1">
    <property type="entry name" value="HTH-TYPE TRANSCRIPTIONAL REGULATOR YJDC"/>
    <property type="match status" value="1"/>
</dbReference>
<dbReference type="PANTHER" id="PTHR47506">
    <property type="entry name" value="TRANSCRIPTIONAL REGULATORY PROTEIN"/>
    <property type="match status" value="1"/>
</dbReference>
<evidence type="ECO:0000313" key="6">
    <source>
        <dbReference type="EMBL" id="KGF14922.1"/>
    </source>
</evidence>
<accession>A0A095Z845</accession>
<dbReference type="AlphaFoldDB" id="A0A095Z845"/>
<reference evidence="6 7" key="1">
    <citation type="submission" date="2014-07" db="EMBL/GenBank/DDBJ databases">
        <authorList>
            <person name="McCorrison J."/>
            <person name="Sanka R."/>
            <person name="Torralba M."/>
            <person name="Gillis M."/>
            <person name="Haft D.H."/>
            <person name="Methe B."/>
            <person name="Sutton G."/>
            <person name="Nelson K.E."/>
        </authorList>
    </citation>
    <scope>NUCLEOTIDE SEQUENCE [LARGE SCALE GENOMIC DNA]</scope>
    <source>
        <strain evidence="6 7">DNF00450</strain>
    </source>
</reference>
<evidence type="ECO:0000259" key="5">
    <source>
        <dbReference type="PROSITE" id="PS50977"/>
    </source>
</evidence>
<name>A0A095Z845_9CORY</name>
<dbReference type="SUPFAM" id="SSF46689">
    <property type="entry name" value="Homeodomain-like"/>
    <property type="match status" value="1"/>
</dbReference>
<dbReference type="GO" id="GO:0003677">
    <property type="term" value="F:DNA binding"/>
    <property type="evidence" value="ECO:0007669"/>
    <property type="project" value="UniProtKB-UniRule"/>
</dbReference>
<evidence type="ECO:0000256" key="4">
    <source>
        <dbReference type="PROSITE-ProRule" id="PRU00335"/>
    </source>
</evidence>
<protein>
    <submittedName>
        <fullName evidence="6">TetR family transcriptional regulator</fullName>
    </submittedName>
</protein>